<dbReference type="Proteomes" id="UP000537161">
    <property type="component" value="Unassembled WGS sequence"/>
</dbReference>
<comment type="function">
    <text evidence="5">Part of the ABC transporter complex HmuTUV involved in hemin import. Responsible for energy coupling to the transport system.</text>
</comment>
<dbReference type="InterPro" id="IPR003593">
    <property type="entry name" value="AAA+_ATPase"/>
</dbReference>
<accession>A0A7W9B5J2</accession>
<evidence type="ECO:0000256" key="2">
    <source>
        <dbReference type="ARBA" id="ARBA00022741"/>
    </source>
</evidence>
<dbReference type="InterPro" id="IPR017871">
    <property type="entry name" value="ABC_transporter-like_CS"/>
</dbReference>
<evidence type="ECO:0000256" key="1">
    <source>
        <dbReference type="ARBA" id="ARBA00022448"/>
    </source>
</evidence>
<organism evidence="7 8">
    <name type="scientific">Sphingopyxis panaciterrulae</name>
    <dbReference type="NCBI Taxonomy" id="462372"/>
    <lineage>
        <taxon>Bacteria</taxon>
        <taxon>Pseudomonadati</taxon>
        <taxon>Pseudomonadota</taxon>
        <taxon>Alphaproteobacteria</taxon>
        <taxon>Sphingomonadales</taxon>
        <taxon>Sphingomonadaceae</taxon>
        <taxon>Sphingopyxis</taxon>
    </lineage>
</organism>
<evidence type="ECO:0000313" key="8">
    <source>
        <dbReference type="Proteomes" id="UP000537161"/>
    </source>
</evidence>
<dbReference type="PROSITE" id="PS50893">
    <property type="entry name" value="ABC_TRANSPORTER_2"/>
    <property type="match status" value="1"/>
</dbReference>
<dbReference type="PANTHER" id="PTHR42794">
    <property type="entry name" value="HEMIN IMPORT ATP-BINDING PROTEIN HMUV"/>
    <property type="match status" value="1"/>
</dbReference>
<keyword evidence="2" id="KW-0547">Nucleotide-binding</keyword>
<reference evidence="7 8" key="1">
    <citation type="submission" date="2020-08" db="EMBL/GenBank/DDBJ databases">
        <title>Genomic Encyclopedia of Type Strains, Phase IV (KMG-IV): sequencing the most valuable type-strain genomes for metagenomic binning, comparative biology and taxonomic classification.</title>
        <authorList>
            <person name="Goeker M."/>
        </authorList>
    </citation>
    <scope>NUCLEOTIDE SEQUENCE [LARGE SCALE GENOMIC DNA]</scope>
    <source>
        <strain evidence="7 8">DSM 27163</strain>
    </source>
</reference>
<keyword evidence="3 7" id="KW-0067">ATP-binding</keyword>
<dbReference type="GO" id="GO:0005524">
    <property type="term" value="F:ATP binding"/>
    <property type="evidence" value="ECO:0007669"/>
    <property type="project" value="UniProtKB-KW"/>
</dbReference>
<protein>
    <submittedName>
        <fullName evidence="7">Iron complex transport system ATP-binding protein</fullName>
    </submittedName>
</protein>
<dbReference type="RefSeq" id="WP_184097763.1">
    <property type="nucleotide sequence ID" value="NZ_JACIJH010000005.1"/>
</dbReference>
<name>A0A7W9B5J2_9SPHN</name>
<comment type="caution">
    <text evidence="7">The sequence shown here is derived from an EMBL/GenBank/DDBJ whole genome shotgun (WGS) entry which is preliminary data.</text>
</comment>
<gene>
    <name evidence="7" type="ORF">FHR21_002016</name>
</gene>
<keyword evidence="4" id="KW-1278">Translocase</keyword>
<evidence type="ECO:0000256" key="5">
    <source>
        <dbReference type="ARBA" id="ARBA00037066"/>
    </source>
</evidence>
<dbReference type="SUPFAM" id="SSF52540">
    <property type="entry name" value="P-loop containing nucleoside triphosphate hydrolases"/>
    <property type="match status" value="1"/>
</dbReference>
<evidence type="ECO:0000256" key="4">
    <source>
        <dbReference type="ARBA" id="ARBA00022967"/>
    </source>
</evidence>
<evidence type="ECO:0000313" key="7">
    <source>
        <dbReference type="EMBL" id="MBB5706659.1"/>
    </source>
</evidence>
<dbReference type="InterPro" id="IPR003439">
    <property type="entry name" value="ABC_transporter-like_ATP-bd"/>
</dbReference>
<dbReference type="EMBL" id="JACIJH010000005">
    <property type="protein sequence ID" value="MBB5706659.1"/>
    <property type="molecule type" value="Genomic_DNA"/>
</dbReference>
<dbReference type="Pfam" id="PF00005">
    <property type="entry name" value="ABC_tran"/>
    <property type="match status" value="1"/>
</dbReference>
<dbReference type="Gene3D" id="3.40.50.300">
    <property type="entry name" value="P-loop containing nucleotide triphosphate hydrolases"/>
    <property type="match status" value="1"/>
</dbReference>
<dbReference type="AlphaFoldDB" id="A0A7W9B5J2"/>
<evidence type="ECO:0000259" key="6">
    <source>
        <dbReference type="PROSITE" id="PS50893"/>
    </source>
</evidence>
<dbReference type="InterPro" id="IPR027417">
    <property type="entry name" value="P-loop_NTPase"/>
</dbReference>
<dbReference type="CDD" id="cd03214">
    <property type="entry name" value="ABC_Iron-Siderophores_B12_Hemin"/>
    <property type="match status" value="1"/>
</dbReference>
<dbReference type="PROSITE" id="PS00211">
    <property type="entry name" value="ABC_TRANSPORTER_1"/>
    <property type="match status" value="1"/>
</dbReference>
<feature type="domain" description="ABC transporter" evidence="6">
    <location>
        <begin position="5"/>
        <end position="239"/>
    </location>
</feature>
<dbReference type="GO" id="GO:0016887">
    <property type="term" value="F:ATP hydrolysis activity"/>
    <property type="evidence" value="ECO:0007669"/>
    <property type="project" value="InterPro"/>
</dbReference>
<keyword evidence="1" id="KW-0813">Transport</keyword>
<sequence>MADPLILDGLTVHAGGKTLIEGVSTTLAPGQFTAIVGPNGAGKSTLLRALAGVAHAEGSMRLGDTDLRALRPIERARRIAYLPQSHELAWDMRVADMVALGRFAYGATPGRLGAADRAAVAQAMATAGCAEFADRIVTSLSGGEQALACFARVLAADTPVLLADEPAAALDPANQYRVLETLIGLARSGRTVVAVLHDLSLVAQFADAILWLGGGRLIAHGPATRDAFARHVPALFGREPAFAEDGSDALYFRRASSIQERSAPS</sequence>
<keyword evidence="8" id="KW-1185">Reference proteome</keyword>
<evidence type="ECO:0000256" key="3">
    <source>
        <dbReference type="ARBA" id="ARBA00022840"/>
    </source>
</evidence>
<dbReference type="SMART" id="SM00382">
    <property type="entry name" value="AAA"/>
    <property type="match status" value="1"/>
</dbReference>
<dbReference type="PANTHER" id="PTHR42794:SF1">
    <property type="entry name" value="HEMIN IMPORT ATP-BINDING PROTEIN HMUV"/>
    <property type="match status" value="1"/>
</dbReference>
<proteinExistence type="predicted"/>